<dbReference type="AlphaFoldDB" id="A0A0F9QWZ5"/>
<gene>
    <name evidence="1" type="ORF">LCGC14_0963400</name>
</gene>
<comment type="caution">
    <text evidence="1">The sequence shown here is derived from an EMBL/GenBank/DDBJ whole genome shotgun (WGS) entry which is preliminary data.</text>
</comment>
<organism evidence="1">
    <name type="scientific">marine sediment metagenome</name>
    <dbReference type="NCBI Taxonomy" id="412755"/>
    <lineage>
        <taxon>unclassified sequences</taxon>
        <taxon>metagenomes</taxon>
        <taxon>ecological metagenomes</taxon>
    </lineage>
</organism>
<sequence>MKVELTKNVEDVRTRYAYLKTEDYGDNPIAEALRINYLVHVGLLLFLIGTPDATT</sequence>
<evidence type="ECO:0000313" key="1">
    <source>
        <dbReference type="EMBL" id="KKN17681.1"/>
    </source>
</evidence>
<reference evidence="1" key="1">
    <citation type="journal article" date="2015" name="Nature">
        <title>Complex archaea that bridge the gap between prokaryotes and eukaryotes.</title>
        <authorList>
            <person name="Spang A."/>
            <person name="Saw J.H."/>
            <person name="Jorgensen S.L."/>
            <person name="Zaremba-Niedzwiedzka K."/>
            <person name="Martijn J."/>
            <person name="Lind A.E."/>
            <person name="van Eijk R."/>
            <person name="Schleper C."/>
            <person name="Guy L."/>
            <person name="Ettema T.J."/>
        </authorList>
    </citation>
    <scope>NUCLEOTIDE SEQUENCE</scope>
</reference>
<protein>
    <submittedName>
        <fullName evidence="1">Uncharacterized protein</fullName>
    </submittedName>
</protein>
<dbReference type="EMBL" id="LAZR01003499">
    <property type="protein sequence ID" value="KKN17681.1"/>
    <property type="molecule type" value="Genomic_DNA"/>
</dbReference>
<proteinExistence type="predicted"/>
<accession>A0A0F9QWZ5</accession>
<name>A0A0F9QWZ5_9ZZZZ</name>